<dbReference type="AlphaFoldDB" id="A0A973WPC2"/>
<gene>
    <name evidence="2" type="ORF">HU230_23540</name>
</gene>
<reference evidence="2" key="1">
    <citation type="submission" date="2020-06" db="EMBL/GenBank/DDBJ databases">
        <title>Whole Genome Sequence of Bradyrhizobium sp. Strain 66S1MB.</title>
        <authorList>
            <person name="Bromfield E."/>
            <person name="Cloutier S."/>
        </authorList>
    </citation>
    <scope>NUCLEOTIDE SEQUENCE</scope>
    <source>
        <strain evidence="2">66S1MB</strain>
    </source>
</reference>
<evidence type="ECO:0000313" key="2">
    <source>
        <dbReference type="EMBL" id="NVL08679.1"/>
    </source>
</evidence>
<organism evidence="2">
    <name type="scientific">Bradyrhizobium quebecense</name>
    <dbReference type="NCBI Taxonomy" id="2748629"/>
    <lineage>
        <taxon>Bacteria</taxon>
        <taxon>Pseudomonadati</taxon>
        <taxon>Pseudomonadota</taxon>
        <taxon>Alphaproteobacteria</taxon>
        <taxon>Hyphomicrobiales</taxon>
        <taxon>Nitrobacteraceae</taxon>
        <taxon>Bradyrhizobium</taxon>
    </lineage>
</organism>
<protein>
    <submittedName>
        <fullName evidence="2">Uncharacterized protein</fullName>
    </submittedName>
</protein>
<dbReference type="RefSeq" id="WP_176532161.1">
    <property type="nucleotide sequence ID" value="NZ_CP088022.1"/>
</dbReference>
<accession>A0A973WPC2</accession>
<evidence type="ECO:0000256" key="1">
    <source>
        <dbReference type="SAM" id="MobiDB-lite"/>
    </source>
</evidence>
<comment type="caution">
    <text evidence="2">The sequence shown here is derived from an EMBL/GenBank/DDBJ whole genome shotgun (WGS) entry which is preliminary data.</text>
</comment>
<name>A0A973WPC2_9BRAD</name>
<sequence>MTDHEIPREGGSYLRQPDGSLKRVHDSAPTATPAPADHKAPASPRSKRSKE</sequence>
<dbReference type="EMBL" id="JABWSX010000001">
    <property type="protein sequence ID" value="NVL08679.1"/>
    <property type="molecule type" value="Genomic_DNA"/>
</dbReference>
<feature type="region of interest" description="Disordered" evidence="1">
    <location>
        <begin position="1"/>
        <end position="51"/>
    </location>
</feature>
<proteinExistence type="predicted"/>